<gene>
    <name evidence="1" type="ordered locus">BLASA_4483</name>
</gene>
<proteinExistence type="predicted"/>
<dbReference type="Proteomes" id="UP000007517">
    <property type="component" value="Chromosome"/>
</dbReference>
<reference evidence="1 2" key="1">
    <citation type="journal article" date="2012" name="J. Bacteriol.">
        <title>Genome Sequence of Blastococcus saxobsidens DD2, a Stone-Inhabiting Bacterium.</title>
        <authorList>
            <person name="Chouaia B."/>
            <person name="Crotti E."/>
            <person name="Brusetti L."/>
            <person name="Daffonchio D."/>
            <person name="Essoussi I."/>
            <person name="Nouioui I."/>
            <person name="Sbissi I."/>
            <person name="Ghodhbane-Gtari F."/>
            <person name="Gtari M."/>
            <person name="Vacherie B."/>
            <person name="Barbe V."/>
            <person name="Medigue C."/>
            <person name="Gury J."/>
            <person name="Pujic P."/>
            <person name="Normand P."/>
        </authorList>
    </citation>
    <scope>NUCLEOTIDE SEQUENCE [LARGE SCALE GENOMIC DNA]</scope>
    <source>
        <strain evidence="1 2">DD2</strain>
    </source>
</reference>
<dbReference type="RefSeq" id="WP_014378157.1">
    <property type="nucleotide sequence ID" value="NC_016943.1"/>
</dbReference>
<keyword evidence="2" id="KW-1185">Reference proteome</keyword>
<protein>
    <submittedName>
        <fullName evidence="1">Uncharacterized protein</fullName>
    </submittedName>
</protein>
<dbReference type="STRING" id="1146883.BLASA_4483"/>
<accession>H6RPN0</accession>
<dbReference type="HOGENOM" id="CLU_143416_0_0_11"/>
<dbReference type="AlphaFoldDB" id="H6RPN0"/>
<evidence type="ECO:0000313" key="1">
    <source>
        <dbReference type="EMBL" id="CCG05289.1"/>
    </source>
</evidence>
<dbReference type="KEGG" id="bsd:BLASA_4483"/>
<sequence length="151" mass="16521">MTQPVTGPAEQWRTDEELAAAVAEFTRRTPGYVVPAAYGVARLDDGALTFGEVNDLGHTRRLPAVVLGQVCGYRGRTSTYRLTAPEFERAVTLLTPAAAAVHRDHPNLWSWRDLLEQASPSSAFLAFFIADARDEPVGPHDAVFRSRLSGQ</sequence>
<evidence type="ECO:0000313" key="2">
    <source>
        <dbReference type="Proteomes" id="UP000007517"/>
    </source>
</evidence>
<name>H6RPN0_BLASD</name>
<dbReference type="EMBL" id="FO117623">
    <property type="protein sequence ID" value="CCG05289.1"/>
    <property type="molecule type" value="Genomic_DNA"/>
</dbReference>
<organism evidence="1 2">
    <name type="scientific">Blastococcus saxobsidens (strain DD2)</name>
    <dbReference type="NCBI Taxonomy" id="1146883"/>
    <lineage>
        <taxon>Bacteria</taxon>
        <taxon>Bacillati</taxon>
        <taxon>Actinomycetota</taxon>
        <taxon>Actinomycetes</taxon>
        <taxon>Geodermatophilales</taxon>
        <taxon>Geodermatophilaceae</taxon>
        <taxon>Blastococcus</taxon>
    </lineage>
</organism>
<reference evidence="2" key="2">
    <citation type="submission" date="2012-02" db="EMBL/GenBank/DDBJ databases">
        <title>Complete genome sequence of Blastococcus saxobsidens strain DD2.</title>
        <authorList>
            <person name="Genoscope."/>
        </authorList>
    </citation>
    <scope>NUCLEOTIDE SEQUENCE [LARGE SCALE GENOMIC DNA]</scope>
    <source>
        <strain evidence="2">DD2</strain>
    </source>
</reference>